<accession>A0ABU8C164</accession>
<keyword evidence="1" id="KW-0812">Transmembrane</keyword>
<feature type="transmembrane region" description="Helical" evidence="1">
    <location>
        <begin position="42"/>
        <end position="60"/>
    </location>
</feature>
<name>A0ABU8C164_9GAMM</name>
<keyword evidence="1" id="KW-1133">Transmembrane helix</keyword>
<reference evidence="2 3" key="1">
    <citation type="journal article" date="2023" name="Ecotoxicol. Environ. Saf.">
        <title>Mercury remediation potential of mercury-resistant strain Rheinheimera metallidurans sp. nov. isolated from a municipal waste dumping site.</title>
        <authorList>
            <person name="Yadav V."/>
            <person name="Manjhi A."/>
            <person name="Vadakedath N."/>
        </authorList>
    </citation>
    <scope>NUCLEOTIDE SEQUENCE [LARGE SCALE GENOMIC DNA]</scope>
    <source>
        <strain evidence="2 3">E-49</strain>
    </source>
</reference>
<feature type="transmembrane region" description="Helical" evidence="1">
    <location>
        <begin position="12"/>
        <end position="30"/>
    </location>
</feature>
<evidence type="ECO:0000313" key="2">
    <source>
        <dbReference type="EMBL" id="MEH8015664.1"/>
    </source>
</evidence>
<feature type="transmembrane region" description="Helical" evidence="1">
    <location>
        <begin position="69"/>
        <end position="92"/>
    </location>
</feature>
<evidence type="ECO:0000313" key="3">
    <source>
        <dbReference type="Proteomes" id="UP001375382"/>
    </source>
</evidence>
<comment type="caution">
    <text evidence="2">The sequence shown here is derived from an EMBL/GenBank/DDBJ whole genome shotgun (WGS) entry which is preliminary data.</text>
</comment>
<evidence type="ECO:0008006" key="4">
    <source>
        <dbReference type="Google" id="ProtNLM"/>
    </source>
</evidence>
<dbReference type="Proteomes" id="UP001375382">
    <property type="component" value="Unassembled WGS sequence"/>
</dbReference>
<dbReference type="EMBL" id="JALAAR010000001">
    <property type="protein sequence ID" value="MEH8015664.1"/>
    <property type="molecule type" value="Genomic_DNA"/>
</dbReference>
<keyword evidence="1" id="KW-0472">Membrane</keyword>
<keyword evidence="3" id="KW-1185">Reference proteome</keyword>
<dbReference type="RefSeq" id="WP_335734087.1">
    <property type="nucleotide sequence ID" value="NZ_JALAAR010000001.1"/>
</dbReference>
<organism evidence="2 3">
    <name type="scientific">Rheinheimera muenzenbergensis</name>
    <dbReference type="NCBI Taxonomy" id="1193628"/>
    <lineage>
        <taxon>Bacteria</taxon>
        <taxon>Pseudomonadati</taxon>
        <taxon>Pseudomonadota</taxon>
        <taxon>Gammaproteobacteria</taxon>
        <taxon>Chromatiales</taxon>
        <taxon>Chromatiaceae</taxon>
        <taxon>Rheinheimera</taxon>
    </lineage>
</organism>
<proteinExistence type="predicted"/>
<protein>
    <recommendedName>
        <fullName evidence="4">Integron gene cassette protein</fullName>
    </recommendedName>
</protein>
<gene>
    <name evidence="2" type="ORF">MN202_00330</name>
</gene>
<sequence length="96" mass="10543">MKPQLQRNDIFIWIAVATVVLLLLPFTAMQLTAEVNWSGADFILMAGLIFGSASGFVLLARRIPAAKRLWLALAVAVVFLYCWAELAVGIFFNLGS</sequence>
<evidence type="ECO:0000256" key="1">
    <source>
        <dbReference type="SAM" id="Phobius"/>
    </source>
</evidence>